<dbReference type="GO" id="GO:0055085">
    <property type="term" value="P:transmembrane transport"/>
    <property type="evidence" value="ECO:0007669"/>
    <property type="project" value="InterPro"/>
</dbReference>
<dbReference type="OrthoDB" id="9804439at2"/>
<evidence type="ECO:0000256" key="4">
    <source>
        <dbReference type="ARBA" id="ARBA00022692"/>
    </source>
</evidence>
<evidence type="ECO:0000256" key="8">
    <source>
        <dbReference type="SAM" id="MobiDB-lite"/>
    </source>
</evidence>
<keyword evidence="2 7" id="KW-0813">Transport</keyword>
<keyword evidence="6 7" id="KW-0472">Membrane</keyword>
<proteinExistence type="inferred from homology"/>
<evidence type="ECO:0000259" key="9">
    <source>
        <dbReference type="PROSITE" id="PS50928"/>
    </source>
</evidence>
<evidence type="ECO:0000256" key="2">
    <source>
        <dbReference type="ARBA" id="ARBA00022448"/>
    </source>
</evidence>
<feature type="domain" description="ABC transmembrane type-1" evidence="9">
    <location>
        <begin position="98"/>
        <end position="313"/>
    </location>
</feature>
<keyword evidence="5 7" id="KW-1133">Transmembrane helix</keyword>
<dbReference type="GO" id="GO:0005886">
    <property type="term" value="C:plasma membrane"/>
    <property type="evidence" value="ECO:0007669"/>
    <property type="project" value="UniProtKB-SubCell"/>
</dbReference>
<dbReference type="RefSeq" id="WP_098483586.1">
    <property type="nucleotide sequence ID" value="NZ_PDJI01000004.1"/>
</dbReference>
<dbReference type="InterPro" id="IPR035906">
    <property type="entry name" value="MetI-like_sf"/>
</dbReference>
<evidence type="ECO:0000256" key="1">
    <source>
        <dbReference type="ARBA" id="ARBA00004651"/>
    </source>
</evidence>
<dbReference type="SUPFAM" id="SSF161098">
    <property type="entry name" value="MetI-like"/>
    <property type="match status" value="1"/>
</dbReference>
<feature type="transmembrane region" description="Helical" evidence="7">
    <location>
        <begin position="187"/>
        <end position="211"/>
    </location>
</feature>
<feature type="transmembrane region" description="Helical" evidence="7">
    <location>
        <begin position="135"/>
        <end position="156"/>
    </location>
</feature>
<protein>
    <submittedName>
        <fullName evidence="10">Carbohydrate ABC transporter membrane protein 1 (CUT1 family)</fullName>
    </submittedName>
</protein>
<comment type="similarity">
    <text evidence="7">Belongs to the binding-protein-dependent transport system permease family.</text>
</comment>
<dbReference type="CDD" id="cd06261">
    <property type="entry name" value="TM_PBP2"/>
    <property type="match status" value="1"/>
</dbReference>
<feature type="transmembrane region" description="Helical" evidence="7">
    <location>
        <begin position="37"/>
        <end position="59"/>
    </location>
</feature>
<keyword evidence="11" id="KW-1185">Reference proteome</keyword>
<dbReference type="PANTHER" id="PTHR43005:SF1">
    <property type="entry name" value="SPERMIDINE_PUTRESCINE TRANSPORT SYSTEM PERMEASE PROTEIN"/>
    <property type="match status" value="1"/>
</dbReference>
<feature type="transmembrane region" description="Helical" evidence="7">
    <location>
        <begin position="294"/>
        <end position="314"/>
    </location>
</feature>
<dbReference type="AlphaFoldDB" id="A0A2A9EL13"/>
<organism evidence="10 11">
    <name type="scientific">Georgenia soli</name>
    <dbReference type="NCBI Taxonomy" id="638953"/>
    <lineage>
        <taxon>Bacteria</taxon>
        <taxon>Bacillati</taxon>
        <taxon>Actinomycetota</taxon>
        <taxon>Actinomycetes</taxon>
        <taxon>Micrococcales</taxon>
        <taxon>Bogoriellaceae</taxon>
        <taxon>Georgenia</taxon>
    </lineage>
</organism>
<dbReference type="PANTHER" id="PTHR43005">
    <property type="entry name" value="BLR7065 PROTEIN"/>
    <property type="match status" value="1"/>
</dbReference>
<feature type="transmembrane region" description="Helical" evidence="7">
    <location>
        <begin position="101"/>
        <end position="123"/>
    </location>
</feature>
<evidence type="ECO:0000256" key="5">
    <source>
        <dbReference type="ARBA" id="ARBA00022989"/>
    </source>
</evidence>
<dbReference type="EMBL" id="PDJI01000004">
    <property type="protein sequence ID" value="PFG39483.1"/>
    <property type="molecule type" value="Genomic_DNA"/>
</dbReference>
<evidence type="ECO:0000256" key="7">
    <source>
        <dbReference type="RuleBase" id="RU363032"/>
    </source>
</evidence>
<keyword evidence="3" id="KW-1003">Cell membrane</keyword>
<dbReference type="Gene3D" id="1.10.3720.10">
    <property type="entry name" value="MetI-like"/>
    <property type="match status" value="1"/>
</dbReference>
<evidence type="ECO:0000256" key="6">
    <source>
        <dbReference type="ARBA" id="ARBA00023136"/>
    </source>
</evidence>
<dbReference type="PROSITE" id="PS50928">
    <property type="entry name" value="ABC_TM1"/>
    <property type="match status" value="1"/>
</dbReference>
<evidence type="ECO:0000256" key="3">
    <source>
        <dbReference type="ARBA" id="ARBA00022475"/>
    </source>
</evidence>
<accession>A0A2A9EL13</accession>
<reference evidence="10 11" key="1">
    <citation type="submission" date="2017-10" db="EMBL/GenBank/DDBJ databases">
        <title>Sequencing the genomes of 1000 actinobacteria strains.</title>
        <authorList>
            <person name="Klenk H.-P."/>
        </authorList>
    </citation>
    <scope>NUCLEOTIDE SEQUENCE [LARGE SCALE GENOMIC DNA]</scope>
    <source>
        <strain evidence="10 11">DSM 21838</strain>
    </source>
</reference>
<sequence>MARTLTLPGRSRAAAEAPPAVTPPQRRRETGTGLRDLLRALPWIGPGVLLIAAIVLYPAGLMMYNATREISQVGVDRGSVGLANFQELFAMPALPGVLLRTVLWVVVVVAGTVLISLVLANFLNKAFPGRQLVRLAIVVPWAASVVMTTTVVYYGFEPNYGVFQRVLVDLGLIDSPDFGFTKSMPSAFIVAIAIAIFVSLPFTTYTLLAGMQSVSKDVLEAARIDGASRRATYFRIVLPQLRPALAVATIINIINVFNNFPILKIVTGALPGYGSDTTTTLMFKILQEMRDSGVASALSVVNLVIVIVVIAVYVKIVKPMKGIDE</sequence>
<evidence type="ECO:0000313" key="11">
    <source>
        <dbReference type="Proteomes" id="UP000222106"/>
    </source>
</evidence>
<evidence type="ECO:0000313" key="10">
    <source>
        <dbReference type="EMBL" id="PFG39483.1"/>
    </source>
</evidence>
<dbReference type="Proteomes" id="UP000222106">
    <property type="component" value="Unassembled WGS sequence"/>
</dbReference>
<keyword evidence="4 7" id="KW-0812">Transmembrane</keyword>
<feature type="region of interest" description="Disordered" evidence="8">
    <location>
        <begin position="1"/>
        <end position="30"/>
    </location>
</feature>
<name>A0A2A9EL13_9MICO</name>
<comment type="subcellular location">
    <subcellularLocation>
        <location evidence="1 7">Cell membrane</location>
        <topology evidence="1 7">Multi-pass membrane protein</topology>
    </subcellularLocation>
</comment>
<comment type="caution">
    <text evidence="10">The sequence shown here is derived from an EMBL/GenBank/DDBJ whole genome shotgun (WGS) entry which is preliminary data.</text>
</comment>
<dbReference type="InterPro" id="IPR000515">
    <property type="entry name" value="MetI-like"/>
</dbReference>
<gene>
    <name evidence="10" type="ORF">ATJ97_1989</name>
</gene>
<dbReference type="Pfam" id="PF00528">
    <property type="entry name" value="BPD_transp_1"/>
    <property type="match status" value="1"/>
</dbReference>